<dbReference type="PROSITE" id="PS50967">
    <property type="entry name" value="HRDC"/>
    <property type="match status" value="1"/>
</dbReference>
<dbReference type="InterPro" id="IPR027417">
    <property type="entry name" value="P-loop_NTPase"/>
</dbReference>
<dbReference type="GO" id="GO:0003677">
    <property type="term" value="F:DNA binding"/>
    <property type="evidence" value="ECO:0007669"/>
    <property type="project" value="UniProtKB-KW"/>
</dbReference>
<dbReference type="Pfam" id="PF00270">
    <property type="entry name" value="DEAD"/>
    <property type="match status" value="1"/>
</dbReference>
<comment type="similarity">
    <text evidence="2">Belongs to the helicase family. RecQ subfamily.</text>
</comment>
<dbReference type="FunFam" id="3.40.50.300:FF:000340">
    <property type="entry name" value="Bloom syndrome, RecQ helicase"/>
    <property type="match status" value="1"/>
</dbReference>
<evidence type="ECO:0000256" key="4">
    <source>
        <dbReference type="ARBA" id="ARBA00022801"/>
    </source>
</evidence>
<dbReference type="AlphaFoldDB" id="A0A1J4JIE3"/>
<dbReference type="PROSITE" id="PS51194">
    <property type="entry name" value="HELICASE_CTER"/>
    <property type="match status" value="1"/>
</dbReference>
<dbReference type="InterPro" id="IPR004589">
    <property type="entry name" value="DNA_helicase_ATP-dep_RecQ"/>
</dbReference>
<dbReference type="OrthoDB" id="10261556at2759"/>
<dbReference type="InterPro" id="IPR001650">
    <property type="entry name" value="Helicase_C-like"/>
</dbReference>
<dbReference type="EC" id="5.6.2.4" evidence="11"/>
<evidence type="ECO:0000256" key="8">
    <source>
        <dbReference type="ARBA" id="ARBA00023235"/>
    </source>
</evidence>
<dbReference type="GO" id="GO:0005524">
    <property type="term" value="F:ATP binding"/>
    <property type="evidence" value="ECO:0007669"/>
    <property type="project" value="UniProtKB-KW"/>
</dbReference>
<evidence type="ECO:0000313" key="16">
    <source>
        <dbReference type="EMBL" id="OHS98960.1"/>
    </source>
</evidence>
<feature type="compositionally biased region" description="Low complexity" evidence="12">
    <location>
        <begin position="1077"/>
        <end position="1116"/>
    </location>
</feature>
<evidence type="ECO:0000259" key="15">
    <source>
        <dbReference type="PROSITE" id="PS51194"/>
    </source>
</evidence>
<dbReference type="InterPro" id="IPR036388">
    <property type="entry name" value="WH-like_DNA-bd_sf"/>
</dbReference>
<feature type="domain" description="Helicase ATP-binding" evidence="14">
    <location>
        <begin position="361"/>
        <end position="534"/>
    </location>
</feature>
<evidence type="ECO:0000256" key="3">
    <source>
        <dbReference type="ARBA" id="ARBA00022741"/>
    </source>
</evidence>
<dbReference type="InterPro" id="IPR011545">
    <property type="entry name" value="DEAD/DEAH_box_helicase_dom"/>
</dbReference>
<accession>A0A1J4JIE3</accession>
<dbReference type="PANTHER" id="PTHR13710">
    <property type="entry name" value="DNA HELICASE RECQ FAMILY MEMBER"/>
    <property type="match status" value="1"/>
</dbReference>
<keyword evidence="3" id="KW-0547">Nucleotide-binding</keyword>
<feature type="region of interest" description="Disordered" evidence="12">
    <location>
        <begin position="1055"/>
        <end position="1133"/>
    </location>
</feature>
<dbReference type="Pfam" id="PF16124">
    <property type="entry name" value="RecQ_Zn_bind"/>
    <property type="match status" value="1"/>
</dbReference>
<evidence type="ECO:0000259" key="13">
    <source>
        <dbReference type="PROSITE" id="PS50967"/>
    </source>
</evidence>
<evidence type="ECO:0000256" key="5">
    <source>
        <dbReference type="ARBA" id="ARBA00022806"/>
    </source>
</evidence>
<keyword evidence="5 16" id="KW-0347">Helicase</keyword>
<evidence type="ECO:0000256" key="7">
    <source>
        <dbReference type="ARBA" id="ARBA00023125"/>
    </source>
</evidence>
<evidence type="ECO:0000256" key="10">
    <source>
        <dbReference type="ARBA" id="ARBA00034617"/>
    </source>
</evidence>
<dbReference type="GO" id="GO:0000724">
    <property type="term" value="P:double-strand break repair via homologous recombination"/>
    <property type="evidence" value="ECO:0007669"/>
    <property type="project" value="TreeGrafter"/>
</dbReference>
<dbReference type="GO" id="GO:0009378">
    <property type="term" value="F:four-way junction helicase activity"/>
    <property type="evidence" value="ECO:0007669"/>
    <property type="project" value="TreeGrafter"/>
</dbReference>
<dbReference type="GO" id="GO:0005737">
    <property type="term" value="C:cytoplasm"/>
    <property type="evidence" value="ECO:0007669"/>
    <property type="project" value="TreeGrafter"/>
</dbReference>
<dbReference type="SUPFAM" id="SSF52540">
    <property type="entry name" value="P-loop containing nucleoside triphosphate hydrolases"/>
    <property type="match status" value="1"/>
</dbReference>
<dbReference type="VEuPathDB" id="TrichDB:TRFO_34692"/>
<evidence type="ECO:0000256" key="1">
    <source>
        <dbReference type="ARBA" id="ARBA00004123"/>
    </source>
</evidence>
<dbReference type="GO" id="GO:0043138">
    <property type="term" value="F:3'-5' DNA helicase activity"/>
    <property type="evidence" value="ECO:0007669"/>
    <property type="project" value="UniProtKB-EC"/>
</dbReference>
<dbReference type="SUPFAM" id="SSF47819">
    <property type="entry name" value="HRDC-like"/>
    <property type="match status" value="1"/>
</dbReference>
<dbReference type="GO" id="GO:0016787">
    <property type="term" value="F:hydrolase activity"/>
    <property type="evidence" value="ECO:0007669"/>
    <property type="project" value="UniProtKB-KW"/>
</dbReference>
<dbReference type="RefSeq" id="XP_068352097.1">
    <property type="nucleotide sequence ID" value="XM_068509807.1"/>
</dbReference>
<dbReference type="InterPro" id="IPR032284">
    <property type="entry name" value="RecQ_Zn-bd"/>
</dbReference>
<keyword evidence="4" id="KW-0378">Hydrolase</keyword>
<dbReference type="CDD" id="cd17920">
    <property type="entry name" value="DEXHc_RecQ"/>
    <property type="match status" value="1"/>
</dbReference>
<dbReference type="Gene3D" id="1.10.150.80">
    <property type="entry name" value="HRDC domain"/>
    <property type="match status" value="1"/>
</dbReference>
<evidence type="ECO:0000259" key="14">
    <source>
        <dbReference type="PROSITE" id="PS51192"/>
    </source>
</evidence>
<feature type="compositionally biased region" description="Polar residues" evidence="12">
    <location>
        <begin position="1123"/>
        <end position="1133"/>
    </location>
</feature>
<dbReference type="SMART" id="SM00490">
    <property type="entry name" value="HELICc"/>
    <property type="match status" value="1"/>
</dbReference>
<reference evidence="16" key="1">
    <citation type="submission" date="2016-10" db="EMBL/GenBank/DDBJ databases">
        <authorList>
            <person name="Benchimol M."/>
            <person name="Almeida L.G."/>
            <person name="Vasconcelos A.T."/>
            <person name="Perreira-Neves A."/>
            <person name="Rosa I.A."/>
            <person name="Tasca T."/>
            <person name="Bogo M.R."/>
            <person name="de Souza W."/>
        </authorList>
    </citation>
    <scope>NUCLEOTIDE SEQUENCE [LARGE SCALE GENOMIC DNA]</scope>
    <source>
        <strain evidence="16">K</strain>
    </source>
</reference>
<dbReference type="CDD" id="cd18794">
    <property type="entry name" value="SF2_C_RecQ"/>
    <property type="match status" value="1"/>
</dbReference>
<gene>
    <name evidence="16" type="ORF">TRFO_34692</name>
</gene>
<dbReference type="GO" id="GO:0005694">
    <property type="term" value="C:chromosome"/>
    <property type="evidence" value="ECO:0007669"/>
    <property type="project" value="TreeGrafter"/>
</dbReference>
<feature type="domain" description="Helicase C-terminal" evidence="15">
    <location>
        <begin position="561"/>
        <end position="711"/>
    </location>
</feature>
<dbReference type="InterPro" id="IPR010997">
    <property type="entry name" value="HRDC-like_sf"/>
</dbReference>
<evidence type="ECO:0000256" key="9">
    <source>
        <dbReference type="ARBA" id="ARBA00023242"/>
    </source>
</evidence>
<dbReference type="GeneID" id="94844511"/>
<feature type="compositionally biased region" description="Low complexity" evidence="12">
    <location>
        <begin position="996"/>
        <end position="1039"/>
    </location>
</feature>
<keyword evidence="17" id="KW-1185">Reference proteome</keyword>
<dbReference type="GO" id="GO:0005634">
    <property type="term" value="C:nucleus"/>
    <property type="evidence" value="ECO:0007669"/>
    <property type="project" value="UniProtKB-SubCell"/>
</dbReference>
<dbReference type="InterPro" id="IPR002121">
    <property type="entry name" value="HRDC_dom"/>
</dbReference>
<keyword evidence="9" id="KW-0539">Nucleus</keyword>
<sequence>MRAARNNLAKLEPEMIKNFDVLFPRCFSYSINEISFRPPRPIDKINKLVKKPIKEEKLKSASHYDPFLAADSQQVKESPIVSDIELPPAPPSPISDEITEIKTNLTENDTAIQNNGQQNKYIDIDEIDNSSQINSQMNKQPTTRINTDNLQNITPQTSIEKQRKFLTDSTQDEIPEDEEDLIILSSNSDDDDQKIMELNRTRPILRRLDNPFERMYESSTDEDDIDALLNDNGKSHLELELTHLANLQNRSAILSEEIVEKLRNDKNNPEIESIKNMRRRIWDQIETLEAHLQSADSGSSNYLISNARKYNQNATDDDSNAFELFPEELYAVNPELLQTISDINRRIFHHAKFRGCQAPAIEAALNRKDVFVLMPTGGGKSLCYQLTGYVEKKLTIVISPLVSLIKDQVRSLNDLSLTTLALLGETTQPEYFATIDRIKKNDVLFLFITPEKLSSSSHLLNTLLQMNEKHMITRFVIDEAHCVSQWGHDFRPSYTQLDIIKDRFVGTPIMALTATATAAVKKDIINELKIPDCQIFQMSFNRPNLIYEVREKGDQMQSYNTILQFIYEHHFETKCGLIFCMSVNDTENLCTFLNNNGLSCKYYHAKMKSIEERHEVQKQWTLGKINIIVATLAFGMGIDKPDVRFVIHHTMPKSMESYYQESGRAGRDGQRSYCLLLFNINDKYRVHHLITHDYQNDQKKDDTRIQIETELLDSMTNYCIDRKTCRRVLMLNYFSENFNPENCNETCDNCARREKGMCKFVNVDVTDAAREMCEIIEAITHNRPDQSPYPTSRHVISVYIGINSQKIRACRDSEIPQFGRGINYKLRDNLLYQVFPILLEKNILKNRIKLIQHGSIQYFAPGKNYNQYLKNGFPKMEIEDEVAATPEGFSESDSRLYNLLNRLRRHLSLDNGTDPISILSTPLLKSITKNRPKSIKDLLELPKMTRNRAETYGKYFIEAIVKFEGEEEAAKLTPQPVRTSSNPPRIPQVPQMSRIQQQQVFNKMQQRFQQQQQQQHQHLTINNNNTSNNTNSDNANLTSETGNNQVATQNFNRTVSAPINNGNTAIFPATPRPPFRPTNRMNPQNPTSSPNPPQAQQEIHHQTQQAQHQTQQKQQQPLMKPNFFSQLKNAFKT</sequence>
<feature type="region of interest" description="Disordered" evidence="12">
    <location>
        <begin position="971"/>
        <end position="1041"/>
    </location>
</feature>
<dbReference type="Gene3D" id="3.40.50.300">
    <property type="entry name" value="P-loop containing nucleotide triphosphate hydrolases"/>
    <property type="match status" value="2"/>
</dbReference>
<name>A0A1J4JIE3_9EUKA</name>
<dbReference type="Proteomes" id="UP000179807">
    <property type="component" value="Unassembled WGS sequence"/>
</dbReference>
<comment type="caution">
    <text evidence="16">The sequence shown here is derived from an EMBL/GenBank/DDBJ whole genome shotgun (WGS) entry which is preliminary data.</text>
</comment>
<evidence type="ECO:0000256" key="11">
    <source>
        <dbReference type="ARBA" id="ARBA00034808"/>
    </source>
</evidence>
<comment type="subcellular location">
    <subcellularLocation>
        <location evidence="1">Nucleus</location>
    </subcellularLocation>
</comment>
<evidence type="ECO:0000256" key="2">
    <source>
        <dbReference type="ARBA" id="ARBA00005446"/>
    </source>
</evidence>
<dbReference type="SMART" id="SM00487">
    <property type="entry name" value="DEXDc"/>
    <property type="match status" value="1"/>
</dbReference>
<dbReference type="Gene3D" id="1.10.10.10">
    <property type="entry name" value="Winged helix-like DNA-binding domain superfamily/Winged helix DNA-binding domain"/>
    <property type="match status" value="1"/>
</dbReference>
<evidence type="ECO:0000313" key="17">
    <source>
        <dbReference type="Proteomes" id="UP000179807"/>
    </source>
</evidence>
<protein>
    <recommendedName>
        <fullName evidence="11">DNA 3'-5' helicase</fullName>
        <ecNumber evidence="11">5.6.2.4</ecNumber>
    </recommendedName>
</protein>
<proteinExistence type="inferred from homology"/>
<dbReference type="PROSITE" id="PS51192">
    <property type="entry name" value="HELICASE_ATP_BIND_1"/>
    <property type="match status" value="1"/>
</dbReference>
<dbReference type="Pfam" id="PF00271">
    <property type="entry name" value="Helicase_C"/>
    <property type="match status" value="1"/>
</dbReference>
<dbReference type="PANTHER" id="PTHR13710:SF153">
    <property type="entry name" value="RECQ-LIKE DNA HELICASE BLM"/>
    <property type="match status" value="1"/>
</dbReference>
<dbReference type="EMBL" id="MLAK01001030">
    <property type="protein sequence ID" value="OHS98960.1"/>
    <property type="molecule type" value="Genomic_DNA"/>
</dbReference>
<dbReference type="Pfam" id="PF00570">
    <property type="entry name" value="HRDC"/>
    <property type="match status" value="1"/>
</dbReference>
<organism evidence="16 17">
    <name type="scientific">Tritrichomonas foetus</name>
    <dbReference type="NCBI Taxonomy" id="1144522"/>
    <lineage>
        <taxon>Eukaryota</taxon>
        <taxon>Metamonada</taxon>
        <taxon>Parabasalia</taxon>
        <taxon>Tritrichomonadida</taxon>
        <taxon>Tritrichomonadidae</taxon>
        <taxon>Tritrichomonas</taxon>
    </lineage>
</organism>
<dbReference type="InterPro" id="IPR014001">
    <property type="entry name" value="Helicase_ATP-bd"/>
</dbReference>
<keyword evidence="7" id="KW-0238">DNA-binding</keyword>
<dbReference type="InterPro" id="IPR044876">
    <property type="entry name" value="HRDC_dom_sf"/>
</dbReference>
<evidence type="ECO:0000256" key="6">
    <source>
        <dbReference type="ARBA" id="ARBA00022840"/>
    </source>
</evidence>
<dbReference type="NCBIfam" id="TIGR00614">
    <property type="entry name" value="recQ_fam"/>
    <property type="match status" value="1"/>
</dbReference>
<keyword evidence="6" id="KW-0067">ATP-binding</keyword>
<keyword evidence="8" id="KW-0413">Isomerase</keyword>
<dbReference type="FunFam" id="3.40.50.300:FF:000296">
    <property type="entry name" value="ATP-dependent DNA helicase RecQ"/>
    <property type="match status" value="1"/>
</dbReference>
<comment type="catalytic activity">
    <reaction evidence="10">
        <text>Couples ATP hydrolysis with the unwinding of duplex DNA by translocating in the 3'-5' direction.</text>
        <dbReference type="EC" id="5.6.2.4"/>
    </reaction>
</comment>
<evidence type="ECO:0000256" key="12">
    <source>
        <dbReference type="SAM" id="MobiDB-lite"/>
    </source>
</evidence>
<feature type="domain" description="HRDC" evidence="13">
    <location>
        <begin position="890"/>
        <end position="970"/>
    </location>
</feature>